<dbReference type="Pfam" id="PF02089">
    <property type="entry name" value="Palm_thioest"/>
    <property type="match status" value="1"/>
</dbReference>
<dbReference type="OrthoDB" id="5592486at2759"/>
<accession>A0A8H5FKL8</accession>
<gene>
    <name evidence="1" type="ORF">D9611_007809</name>
</gene>
<evidence type="ECO:0000313" key="2">
    <source>
        <dbReference type="Proteomes" id="UP000541558"/>
    </source>
</evidence>
<reference evidence="1 2" key="1">
    <citation type="journal article" date="2020" name="ISME J.">
        <title>Uncovering the hidden diversity of litter-decomposition mechanisms in mushroom-forming fungi.</title>
        <authorList>
            <person name="Floudas D."/>
            <person name="Bentzer J."/>
            <person name="Ahren D."/>
            <person name="Johansson T."/>
            <person name="Persson P."/>
            <person name="Tunlid A."/>
        </authorList>
    </citation>
    <scope>NUCLEOTIDE SEQUENCE [LARGE SCALE GENOMIC DNA]</scope>
    <source>
        <strain evidence="1 2">CBS 175.51</strain>
    </source>
</reference>
<proteinExistence type="predicted"/>
<dbReference type="EMBL" id="JAACJK010000004">
    <property type="protein sequence ID" value="KAF5340259.1"/>
    <property type="molecule type" value="Genomic_DNA"/>
</dbReference>
<sequence>MWKEYNPLKRGSSPCPSFIHHSTMNLCPTLTCPVILIHGWTDVPAETGTWKVVEKFLNRNGIHFFVPAIARYGTIEERSQLLIKDMASLYQKGQTVHLIGHSLGGLVAREIAGREELPFRVLSVTTLGSPNRGLRYLDVIPVMDGTSEDAATIRSIFGTDFGGLTNLSCKFMNEFNQKTKNNPDVKYFSWAGEIVIPTVSYAPHWLIVARFYTKSDGIVGVETAKWDTDLGPGTHLGTVAGLTHSSIVCLEVFVKTLPHLRATELGSTAPVETISRGFRDQLARRVVGHKSAFEGRLMAWKDTKRHGSGDGSSGYAFDASHGYKYAHSPTGSLNFSLDAKEKQ</sequence>
<dbReference type="Proteomes" id="UP000541558">
    <property type="component" value="Unassembled WGS sequence"/>
</dbReference>
<dbReference type="SUPFAM" id="SSF53474">
    <property type="entry name" value="alpha/beta-Hydrolases"/>
    <property type="match status" value="1"/>
</dbReference>
<comment type="caution">
    <text evidence="1">The sequence shown here is derived from an EMBL/GenBank/DDBJ whole genome shotgun (WGS) entry which is preliminary data.</text>
</comment>
<dbReference type="Gene3D" id="3.40.50.1820">
    <property type="entry name" value="alpha/beta hydrolase"/>
    <property type="match status" value="1"/>
</dbReference>
<evidence type="ECO:0008006" key="3">
    <source>
        <dbReference type="Google" id="ProtNLM"/>
    </source>
</evidence>
<organism evidence="1 2">
    <name type="scientific">Ephemerocybe angulata</name>
    <dbReference type="NCBI Taxonomy" id="980116"/>
    <lineage>
        <taxon>Eukaryota</taxon>
        <taxon>Fungi</taxon>
        <taxon>Dikarya</taxon>
        <taxon>Basidiomycota</taxon>
        <taxon>Agaricomycotina</taxon>
        <taxon>Agaricomycetes</taxon>
        <taxon>Agaricomycetidae</taxon>
        <taxon>Agaricales</taxon>
        <taxon>Agaricineae</taxon>
        <taxon>Psathyrellaceae</taxon>
        <taxon>Ephemerocybe</taxon>
    </lineage>
</organism>
<name>A0A8H5FKL8_9AGAR</name>
<evidence type="ECO:0000313" key="1">
    <source>
        <dbReference type="EMBL" id="KAF5340259.1"/>
    </source>
</evidence>
<dbReference type="InterPro" id="IPR029058">
    <property type="entry name" value="AB_hydrolase_fold"/>
</dbReference>
<protein>
    <recommendedName>
        <fullName evidence="3">AB hydrolase-1 domain-containing protein</fullName>
    </recommendedName>
</protein>
<dbReference type="AlphaFoldDB" id="A0A8H5FKL8"/>
<keyword evidence="2" id="KW-1185">Reference proteome</keyword>